<dbReference type="SUPFAM" id="SSF53335">
    <property type="entry name" value="S-adenosyl-L-methionine-dependent methyltransferases"/>
    <property type="match status" value="1"/>
</dbReference>
<dbReference type="InterPro" id="IPR029063">
    <property type="entry name" value="SAM-dependent_MTases_sf"/>
</dbReference>
<protein>
    <submittedName>
        <fullName evidence="2">Class I SAM-dependent methyltransferase</fullName>
    </submittedName>
</protein>
<dbReference type="GO" id="GO:0032259">
    <property type="term" value="P:methylation"/>
    <property type="evidence" value="ECO:0007669"/>
    <property type="project" value="UniProtKB-KW"/>
</dbReference>
<dbReference type="Gene3D" id="3.40.50.150">
    <property type="entry name" value="Vaccinia Virus protein VP39"/>
    <property type="match status" value="1"/>
</dbReference>
<sequence length="161" mass="18279">MDNKEMMKNLDMPERKEALPPEKILQLLQVQENDDLLDLGAGTGFFSIPASKITKGMVYALDIEQEMLNELQLRIEQEAIYNIRLIEGSIEDIPLSDGSIDGVIASLVLHYVHPVSKALAEVQRVLKPGGSLLCFEWETKESPLGPPLHQRIFHQIWKKQY</sequence>
<feature type="domain" description="Methyltransferase type 11" evidence="1">
    <location>
        <begin position="37"/>
        <end position="134"/>
    </location>
</feature>
<proteinExistence type="predicted"/>
<evidence type="ECO:0000313" key="3">
    <source>
        <dbReference type="Proteomes" id="UP001523262"/>
    </source>
</evidence>
<dbReference type="GO" id="GO:0008168">
    <property type="term" value="F:methyltransferase activity"/>
    <property type="evidence" value="ECO:0007669"/>
    <property type="project" value="UniProtKB-KW"/>
</dbReference>
<dbReference type="EMBL" id="JAMQCR010000002">
    <property type="protein sequence ID" value="MCM2534472.1"/>
    <property type="molecule type" value="Genomic_DNA"/>
</dbReference>
<dbReference type="InterPro" id="IPR013216">
    <property type="entry name" value="Methyltransf_11"/>
</dbReference>
<accession>A0ABT0WHD3</accession>
<gene>
    <name evidence="2" type="ORF">NDK43_21680</name>
</gene>
<dbReference type="CDD" id="cd02440">
    <property type="entry name" value="AdoMet_MTases"/>
    <property type="match status" value="1"/>
</dbReference>
<keyword evidence="2" id="KW-0489">Methyltransferase</keyword>
<dbReference type="PANTHER" id="PTHR43591:SF24">
    <property type="entry name" value="2-METHOXY-6-POLYPRENYL-1,4-BENZOQUINOL METHYLASE, MITOCHONDRIAL"/>
    <property type="match status" value="1"/>
</dbReference>
<dbReference type="PANTHER" id="PTHR43591">
    <property type="entry name" value="METHYLTRANSFERASE"/>
    <property type="match status" value="1"/>
</dbReference>
<evidence type="ECO:0000259" key="1">
    <source>
        <dbReference type="Pfam" id="PF08241"/>
    </source>
</evidence>
<comment type="caution">
    <text evidence="2">The sequence shown here is derived from an EMBL/GenBank/DDBJ whole genome shotgun (WGS) entry which is preliminary data.</text>
</comment>
<name>A0ABT0WHD3_9BACI</name>
<reference evidence="2 3" key="1">
    <citation type="submission" date="2022-06" db="EMBL/GenBank/DDBJ databases">
        <authorList>
            <person name="Jeon C.O."/>
        </authorList>
    </citation>
    <scope>NUCLEOTIDE SEQUENCE [LARGE SCALE GENOMIC DNA]</scope>
    <source>
        <strain evidence="2 3">KCTC 13943</strain>
    </source>
</reference>
<dbReference type="Proteomes" id="UP001523262">
    <property type="component" value="Unassembled WGS sequence"/>
</dbReference>
<dbReference type="Pfam" id="PF08241">
    <property type="entry name" value="Methyltransf_11"/>
    <property type="match status" value="1"/>
</dbReference>
<evidence type="ECO:0000313" key="2">
    <source>
        <dbReference type="EMBL" id="MCM2534472.1"/>
    </source>
</evidence>
<keyword evidence="2" id="KW-0808">Transferase</keyword>
<organism evidence="2 3">
    <name type="scientific">Neobacillus pocheonensis</name>
    <dbReference type="NCBI Taxonomy" id="363869"/>
    <lineage>
        <taxon>Bacteria</taxon>
        <taxon>Bacillati</taxon>
        <taxon>Bacillota</taxon>
        <taxon>Bacilli</taxon>
        <taxon>Bacillales</taxon>
        <taxon>Bacillaceae</taxon>
        <taxon>Neobacillus</taxon>
    </lineage>
</organism>
<keyword evidence="3" id="KW-1185">Reference proteome</keyword>